<name>A0A7X2LYA8_9BACI</name>
<dbReference type="InterPro" id="IPR013486">
    <property type="entry name" value="SpoIID/LytB"/>
</dbReference>
<protein>
    <submittedName>
        <fullName evidence="2">SpoIID/LytB domain-containing protein</fullName>
    </submittedName>
</protein>
<dbReference type="GO" id="GO:0030288">
    <property type="term" value="C:outer membrane-bounded periplasmic space"/>
    <property type="evidence" value="ECO:0007669"/>
    <property type="project" value="TreeGrafter"/>
</dbReference>
<evidence type="ECO:0000313" key="3">
    <source>
        <dbReference type="Proteomes" id="UP000448867"/>
    </source>
</evidence>
<sequence>MSSITSGGVVWYNIQLSDGVRGWVSSQTTLLENSPAGISTIRYNHASYRGSAELKANGSKIRLTNSLALEDYLKGVVPNEMPASWHIEALKAQAIVARSYAANTMSLSSTTASQVYKGYSSETASTTKAVTDTDGIMVKYNNKPIQTFFYSTSGGRTANVGDVWNSSQASFPYLISVADPYESSPHSSWRETFSSSTILTSFGYNPSNTVLYDVKANPKGANGEIGSVTVTTSNGTKTLSGNENDIRKLFPVPAAYNMLRSNWFTLSASKGYTIQRASSSDGAYSVNGAQVMLANGSTVAVNSGTATIQTASGTITREADPKSIEINGKGWGHRIGMSQYGAKGFAENGTKAEDIVRHYYPGTTVSK</sequence>
<dbReference type="InterPro" id="IPR051922">
    <property type="entry name" value="Bact_Sporulation_Assoc"/>
</dbReference>
<keyword evidence="3" id="KW-1185">Reference proteome</keyword>
<dbReference type="NCBIfam" id="TIGR02669">
    <property type="entry name" value="SpoIID_LytB"/>
    <property type="match status" value="1"/>
</dbReference>
<dbReference type="EMBL" id="WKKI01000012">
    <property type="protein sequence ID" value="MRX72171.1"/>
    <property type="molecule type" value="Genomic_DNA"/>
</dbReference>
<accession>A0A7X2LYA8</accession>
<dbReference type="Pfam" id="PF08486">
    <property type="entry name" value="SpoIID"/>
    <property type="match status" value="1"/>
</dbReference>
<dbReference type="AlphaFoldDB" id="A0A7X2LYA8"/>
<dbReference type="PANTHER" id="PTHR30032:SF4">
    <property type="entry name" value="AMIDASE ENHANCER"/>
    <property type="match status" value="1"/>
</dbReference>
<dbReference type="GO" id="GO:0030435">
    <property type="term" value="P:sporulation resulting in formation of a cellular spore"/>
    <property type="evidence" value="ECO:0007669"/>
    <property type="project" value="InterPro"/>
</dbReference>
<feature type="domain" description="Sporulation stage II protein D amidase enhancer LytB N-terminal" evidence="1">
    <location>
        <begin position="59"/>
        <end position="140"/>
    </location>
</feature>
<dbReference type="Proteomes" id="UP000448867">
    <property type="component" value="Unassembled WGS sequence"/>
</dbReference>
<reference evidence="2 3" key="1">
    <citation type="submission" date="2019-11" db="EMBL/GenBank/DDBJ databases">
        <title>Bacillus lacus genome.</title>
        <authorList>
            <person name="Allen C.J."/>
            <person name="Newman J.D."/>
        </authorList>
    </citation>
    <scope>NUCLEOTIDE SEQUENCE [LARGE SCALE GENOMIC DNA]</scope>
    <source>
        <strain evidence="2 3">KCTC 33946</strain>
    </source>
</reference>
<dbReference type="InterPro" id="IPR013693">
    <property type="entry name" value="SpoIID/LytB_N"/>
</dbReference>
<gene>
    <name evidence="2" type="ORF">GJU40_08405</name>
</gene>
<evidence type="ECO:0000313" key="2">
    <source>
        <dbReference type="EMBL" id="MRX72171.1"/>
    </source>
</evidence>
<dbReference type="PANTHER" id="PTHR30032">
    <property type="entry name" value="N-ACETYLMURAMOYL-L-ALANINE AMIDASE-RELATED"/>
    <property type="match status" value="1"/>
</dbReference>
<organism evidence="2 3">
    <name type="scientific">Metabacillus lacus</name>
    <dbReference type="NCBI Taxonomy" id="1983721"/>
    <lineage>
        <taxon>Bacteria</taxon>
        <taxon>Bacillati</taxon>
        <taxon>Bacillota</taxon>
        <taxon>Bacilli</taxon>
        <taxon>Bacillales</taxon>
        <taxon>Bacillaceae</taxon>
        <taxon>Metabacillus</taxon>
    </lineage>
</organism>
<evidence type="ECO:0000259" key="1">
    <source>
        <dbReference type="Pfam" id="PF08486"/>
    </source>
</evidence>
<proteinExistence type="predicted"/>
<comment type="caution">
    <text evidence="2">The sequence shown here is derived from an EMBL/GenBank/DDBJ whole genome shotgun (WGS) entry which is preliminary data.</text>
</comment>